<name>A0A8J7DP34_9CYAN</name>
<evidence type="ECO:0000313" key="2">
    <source>
        <dbReference type="EMBL" id="MBE9079025.1"/>
    </source>
</evidence>
<reference evidence="2" key="1">
    <citation type="submission" date="2020-10" db="EMBL/GenBank/DDBJ databases">
        <authorList>
            <person name="Castelo-Branco R."/>
            <person name="Eusebio N."/>
            <person name="Adriana R."/>
            <person name="Vieira A."/>
            <person name="Brugerolle De Fraissinette N."/>
            <person name="Rezende De Castro R."/>
            <person name="Schneider M.P."/>
            <person name="Vasconcelos V."/>
            <person name="Leao P.N."/>
        </authorList>
    </citation>
    <scope>NUCLEOTIDE SEQUENCE</scope>
    <source>
        <strain evidence="2">LEGE 07310</strain>
    </source>
</reference>
<evidence type="ECO:0000256" key="1">
    <source>
        <dbReference type="SAM" id="Phobius"/>
    </source>
</evidence>
<dbReference type="Proteomes" id="UP000636505">
    <property type="component" value="Unassembled WGS sequence"/>
</dbReference>
<keyword evidence="1" id="KW-1133">Transmembrane helix</keyword>
<dbReference type="RefSeq" id="WP_193909532.1">
    <property type="nucleotide sequence ID" value="NZ_JADEXG010000045.1"/>
</dbReference>
<protein>
    <submittedName>
        <fullName evidence="2">Uncharacterized protein</fullName>
    </submittedName>
</protein>
<accession>A0A8J7DP34</accession>
<feature type="transmembrane region" description="Helical" evidence="1">
    <location>
        <begin position="23"/>
        <end position="41"/>
    </location>
</feature>
<evidence type="ECO:0000313" key="3">
    <source>
        <dbReference type="Proteomes" id="UP000636505"/>
    </source>
</evidence>
<keyword evidence="3" id="KW-1185">Reference proteome</keyword>
<gene>
    <name evidence="2" type="ORF">IQ241_17265</name>
</gene>
<organism evidence="2 3">
    <name type="scientific">Vasconcelosia minhoensis LEGE 07310</name>
    <dbReference type="NCBI Taxonomy" id="915328"/>
    <lineage>
        <taxon>Bacteria</taxon>
        <taxon>Bacillati</taxon>
        <taxon>Cyanobacteriota</taxon>
        <taxon>Cyanophyceae</taxon>
        <taxon>Nodosilineales</taxon>
        <taxon>Cymatolegaceae</taxon>
        <taxon>Vasconcelosia</taxon>
        <taxon>Vasconcelosia minhoensis</taxon>
    </lineage>
</organism>
<sequence>MKAPPKALTKDLSKFPARLLTGYPRYMAFIAVCSIFSLLAFKTTPEQSFLGAAGLGLVLELVAERVLAQRRAQQTRAWLEQDSVR</sequence>
<proteinExistence type="predicted"/>
<comment type="caution">
    <text evidence="2">The sequence shown here is derived from an EMBL/GenBank/DDBJ whole genome shotgun (WGS) entry which is preliminary data.</text>
</comment>
<keyword evidence="1" id="KW-0472">Membrane</keyword>
<dbReference type="AlphaFoldDB" id="A0A8J7DP34"/>
<feature type="transmembrane region" description="Helical" evidence="1">
    <location>
        <begin position="47"/>
        <end position="67"/>
    </location>
</feature>
<dbReference type="EMBL" id="JADEXG010000045">
    <property type="protein sequence ID" value="MBE9079025.1"/>
    <property type="molecule type" value="Genomic_DNA"/>
</dbReference>
<keyword evidence="1" id="KW-0812">Transmembrane</keyword>